<dbReference type="RefSeq" id="YP_009483599.1">
    <property type="nucleotide sequence ID" value="NC_037667.1"/>
</dbReference>
<gene>
    <name evidence="3" type="ORF">pqer_cds_908</name>
</gene>
<keyword evidence="1" id="KW-1133">Transmembrane helix</keyword>
<dbReference type="Pfam" id="PF19253">
    <property type="entry name" value="DUF5900"/>
    <property type="match status" value="1"/>
</dbReference>
<dbReference type="EMBL" id="MG011689">
    <property type="protein sequence ID" value="AVK75330.1"/>
    <property type="molecule type" value="Genomic_DNA"/>
</dbReference>
<organism evidence="3">
    <name type="scientific">Pandoravirus quercus</name>
    <dbReference type="NCBI Taxonomy" id="2107709"/>
    <lineage>
        <taxon>Viruses</taxon>
        <taxon>Pandoravirus</taxon>
    </lineage>
</organism>
<name>A0A2U7UAC4_9VIRU</name>
<feature type="domain" description="DUF5900" evidence="2">
    <location>
        <begin position="334"/>
        <end position="426"/>
    </location>
</feature>
<proteinExistence type="predicted"/>
<dbReference type="GeneID" id="36844471"/>
<reference evidence="3" key="1">
    <citation type="journal article" date="2018" name="Nat. Commun.">
        <title>Diversity and evolution of the emerging Pandoraviridae family.</title>
        <authorList>
            <person name="Legendre M."/>
            <person name="Fabre E."/>
            <person name="Poirot O."/>
            <person name="Jeudy S."/>
            <person name="Lartigue A."/>
            <person name="Alempic J.M."/>
            <person name="Beucher L."/>
            <person name="Philippe N."/>
            <person name="Bertaux L."/>
            <person name="Christo-Foroux E."/>
            <person name="Labadie K."/>
            <person name="Coute Y."/>
            <person name="Abergel C."/>
            <person name="Claverie J.M."/>
        </authorList>
    </citation>
    <scope>NUCLEOTIDE SEQUENCE [LARGE SCALE GENOMIC DNA]</scope>
    <source>
        <strain evidence="3">Quercus</strain>
    </source>
</reference>
<feature type="transmembrane region" description="Helical" evidence="1">
    <location>
        <begin position="33"/>
        <end position="53"/>
    </location>
</feature>
<dbReference type="Proteomes" id="UP000248852">
    <property type="component" value="Segment"/>
</dbReference>
<dbReference type="KEGG" id="vg:36844471"/>
<sequence>MGAIVLAAAFAVGILIACFAPLDVLLDDEAPYALVAAIALAVYLSWILSAPLARRRNTRSGSQQSRVDMPRPLIDAAPTVADIVVDNVDEKDCATPQCPPLPPSRRIDLAVHPFGFDPYVDTVPRGALTLCEPVSPQIDAGWWRRFKTLVIDRYGGPLAFALACEVHPDQLDRDRWTRDESDDGDDADDGHLQVVIGKVVHGGTNWIVTRGQFVKCDGQLQPHGYALRQWHTGMTNEGLWDRGSWVQGYIYSPPAVGRDATTHRVHSGPSEKVHFSVTWHTWDAHGRSSRHVRHCGPPTARRFAMSRAEWPHAQWPIYYGKWMPSGPTATCLCRFNNGDQYVQVSDCGGAPTILYYYIDSLPRGQLIVGCAWTIIAAQPDAEYRGAVFYPTDVESHQFKAMAHYVLSGRSAEAFSPAQQAAFVAVIRAAQTA</sequence>
<evidence type="ECO:0000259" key="2">
    <source>
        <dbReference type="Pfam" id="PF19253"/>
    </source>
</evidence>
<protein>
    <recommendedName>
        <fullName evidence="2">DUF5900 domain-containing protein</fullName>
    </recommendedName>
</protein>
<evidence type="ECO:0000256" key="1">
    <source>
        <dbReference type="SAM" id="Phobius"/>
    </source>
</evidence>
<dbReference type="InterPro" id="IPR045419">
    <property type="entry name" value="DUF5900"/>
</dbReference>
<keyword evidence="1" id="KW-0472">Membrane</keyword>
<evidence type="ECO:0000313" key="3">
    <source>
        <dbReference type="EMBL" id="AVK75330.1"/>
    </source>
</evidence>
<accession>A0A2U7UAC4</accession>
<keyword evidence="1" id="KW-0812">Transmembrane</keyword>